<feature type="chain" id="PRO_5019515756" description="Pilus assembly protein E-set like domain-containing protein" evidence="2">
    <location>
        <begin position="36"/>
        <end position="794"/>
    </location>
</feature>
<evidence type="ECO:0000313" key="4">
    <source>
        <dbReference type="EMBL" id="RJF87812.1"/>
    </source>
</evidence>
<gene>
    <name evidence="4" type="ORF">D3874_12905</name>
</gene>
<dbReference type="Pfam" id="PF16967">
    <property type="entry name" value="TcfC"/>
    <property type="match status" value="1"/>
</dbReference>
<feature type="domain" description="Pilus assembly protein E-set like" evidence="3">
    <location>
        <begin position="271"/>
        <end position="332"/>
    </location>
</feature>
<dbReference type="AlphaFoldDB" id="A0A418WCQ7"/>
<evidence type="ECO:0000256" key="2">
    <source>
        <dbReference type="SAM" id="SignalP"/>
    </source>
</evidence>
<keyword evidence="5" id="KW-1185">Reference proteome</keyword>
<feature type="signal peptide" evidence="2">
    <location>
        <begin position="1"/>
        <end position="35"/>
    </location>
</feature>
<dbReference type="PROSITE" id="PS51257">
    <property type="entry name" value="PROKAR_LIPOPROTEIN"/>
    <property type="match status" value="1"/>
</dbReference>
<evidence type="ECO:0000256" key="1">
    <source>
        <dbReference type="SAM" id="MobiDB-lite"/>
    </source>
</evidence>
<comment type="caution">
    <text evidence="4">The sequence shown here is derived from an EMBL/GenBank/DDBJ whole genome shotgun (WGS) entry which is preliminary data.</text>
</comment>
<name>A0A418WCQ7_9PROT</name>
<dbReference type="InterPro" id="IPR032636">
    <property type="entry name" value="Pilus_assem_E-set-like_dom"/>
</dbReference>
<accession>A0A418WCQ7</accession>
<organism evidence="4 5">
    <name type="scientific">Oleomonas cavernae</name>
    <dbReference type="NCBI Taxonomy" id="2320859"/>
    <lineage>
        <taxon>Bacteria</taxon>
        <taxon>Pseudomonadati</taxon>
        <taxon>Pseudomonadota</taxon>
        <taxon>Alphaproteobacteria</taxon>
        <taxon>Acetobacterales</taxon>
        <taxon>Acetobacteraceae</taxon>
        <taxon>Oleomonas</taxon>
    </lineage>
</organism>
<dbReference type="EMBL" id="QYUK01000011">
    <property type="protein sequence ID" value="RJF87812.1"/>
    <property type="molecule type" value="Genomic_DNA"/>
</dbReference>
<protein>
    <recommendedName>
        <fullName evidence="3">Pilus assembly protein E-set like domain-containing protein</fullName>
    </recommendedName>
</protein>
<feature type="compositionally biased region" description="Polar residues" evidence="1">
    <location>
        <begin position="784"/>
        <end position="794"/>
    </location>
</feature>
<proteinExistence type="predicted"/>
<evidence type="ECO:0000259" key="3">
    <source>
        <dbReference type="Pfam" id="PF16967"/>
    </source>
</evidence>
<dbReference type="Proteomes" id="UP000284605">
    <property type="component" value="Unassembled WGS sequence"/>
</dbReference>
<sequence length="794" mass="84133">MQARSSSPCPHSKRAATLLALWMAACLPPHGPARAAEIIQTAPPPGFDDLRQPQDALVDVIYDGEPIGAFAATFRPGAIRFADPAALAGAVPGLAEREAVTAALSGDLETHAERLCGVAPVPGCGVLEPTVASVIFDADRFRATLFLAISYRGTAAGGQYLPAPADRPGFVQSFAAAASSGEDDLAGSRTSVRSFSLLSLGAARLIADTAADSQQGGALDRLEVQYDHERWRGEAGLYRTTLMPLLGERRFLGAGLTTTLDTLRDADQASGSRLSVFLASRGQVEVYREGRLLSARSYEAGTRELETRDLPDGAYLVTLRVVTQGNVREETRFFVKNAAIPPAGLPFWELDAGVLADDDISLTPEAGGTPFVHAATRYRLSDSFALGGDLVVGSRQQGIGGLFYYQLQQVQLQLDSFASTDGVYGLGLAARGDNGPFSYSGSIRRIWGGEAPRRRAAQDTDDDLSFILRDPDDLFDAGGAATQVNLALDYHFEDGPHLGLRALYLAGADDVETYAAGPIVFWPLFSDGALRLDLSAQATATEEQQFVFAQLRLSWGDGDIDVTSEAGWSGAVAGDEQGDSSSGPFGRAQAIWHTAQAAGERLDLSAATAADSRRTEVSAGLDYQGPKGRVDAEIAHETDGGTRYAGNLFVNVVGDPDALAWGGNEVRGSAVIVAVSGRPDTVYRVLIDEQPRAEVAAGARLVLPLEPYKSYDVRIVQKSGGLVDYDASPRRVTLYPGNVTTLQWNAARFVSLFGQATTPGGAPSPTRAFRPCNPRPSPMPRAISRSSSGPTPPS</sequence>
<evidence type="ECO:0000313" key="5">
    <source>
        <dbReference type="Proteomes" id="UP000284605"/>
    </source>
</evidence>
<keyword evidence="2" id="KW-0732">Signal</keyword>
<feature type="region of interest" description="Disordered" evidence="1">
    <location>
        <begin position="758"/>
        <end position="794"/>
    </location>
</feature>
<reference evidence="4 5" key="1">
    <citation type="submission" date="2018-09" db="EMBL/GenBank/DDBJ databases">
        <authorList>
            <person name="Zhu H."/>
        </authorList>
    </citation>
    <scope>NUCLEOTIDE SEQUENCE [LARGE SCALE GENOMIC DNA]</scope>
    <source>
        <strain evidence="4 5">K1W22B-8</strain>
    </source>
</reference>